<dbReference type="PRINTS" id="PR00725">
    <property type="entry name" value="DADACBPTASE1"/>
</dbReference>
<dbReference type="InterPro" id="IPR001967">
    <property type="entry name" value="Peptidase_S11_N"/>
</dbReference>
<feature type="active site" description="Acyl-ester intermediate" evidence="7">
    <location>
        <position position="91"/>
    </location>
</feature>
<dbReference type="InterPro" id="IPR012338">
    <property type="entry name" value="Beta-lactam/transpept-like"/>
</dbReference>
<accession>A0A1H1X7G3</accession>
<dbReference type="AlphaFoldDB" id="A0A1H1X7G3"/>
<dbReference type="Proteomes" id="UP000182814">
    <property type="component" value="Chromosome I"/>
</dbReference>
<keyword evidence="5" id="KW-0573">Peptidoglycan synthesis</keyword>
<evidence type="ECO:0000256" key="6">
    <source>
        <dbReference type="ARBA" id="ARBA00023316"/>
    </source>
</evidence>
<dbReference type="Pfam" id="PF00768">
    <property type="entry name" value="Peptidase_S11"/>
    <property type="match status" value="1"/>
</dbReference>
<keyword evidence="6" id="KW-0961">Cell wall biogenesis/degradation</keyword>
<keyword evidence="4" id="KW-0133">Cell shape</keyword>
<keyword evidence="2" id="KW-0732">Signal</keyword>
<gene>
    <name evidence="11" type="ORF">SAMN04490191_3031</name>
</gene>
<evidence type="ECO:0000256" key="9">
    <source>
        <dbReference type="RuleBase" id="RU004016"/>
    </source>
</evidence>
<evidence type="ECO:0000313" key="12">
    <source>
        <dbReference type="Proteomes" id="UP000182814"/>
    </source>
</evidence>
<protein>
    <submittedName>
        <fullName evidence="11">Murein-DD-endopeptidase. Serine peptidase. MEROPS family S11</fullName>
    </submittedName>
</protein>
<dbReference type="GO" id="GO:0009002">
    <property type="term" value="F:serine-type D-Ala-D-Ala carboxypeptidase activity"/>
    <property type="evidence" value="ECO:0007669"/>
    <property type="project" value="InterPro"/>
</dbReference>
<feature type="active site" evidence="7">
    <location>
        <position position="148"/>
    </location>
</feature>
<keyword evidence="12" id="KW-1185">Reference proteome</keyword>
<dbReference type="EMBL" id="LT629746">
    <property type="protein sequence ID" value="SDT05268.1"/>
    <property type="molecule type" value="Genomic_DNA"/>
</dbReference>
<evidence type="ECO:0000256" key="7">
    <source>
        <dbReference type="PIRSR" id="PIRSR618044-1"/>
    </source>
</evidence>
<organism evidence="11 12">
    <name type="scientific">Pseudomonas lini</name>
    <dbReference type="NCBI Taxonomy" id="163011"/>
    <lineage>
        <taxon>Bacteria</taxon>
        <taxon>Pseudomonadati</taxon>
        <taxon>Pseudomonadota</taxon>
        <taxon>Gammaproteobacteria</taxon>
        <taxon>Pseudomonadales</taxon>
        <taxon>Pseudomonadaceae</taxon>
        <taxon>Pseudomonas</taxon>
    </lineage>
</organism>
<dbReference type="GO" id="GO:0006508">
    <property type="term" value="P:proteolysis"/>
    <property type="evidence" value="ECO:0007669"/>
    <property type="project" value="InterPro"/>
</dbReference>
<dbReference type="PANTHER" id="PTHR21581:SF26">
    <property type="entry name" value="D-ALANYL-D-ALANINE ENDOPEPTIDASE"/>
    <property type="match status" value="1"/>
</dbReference>
<feature type="domain" description="Peptidase S11 D-alanyl-D-alanine carboxypeptidase A N-terminal" evidence="10">
    <location>
        <begin position="58"/>
        <end position="285"/>
    </location>
</feature>
<dbReference type="InterPro" id="IPR018044">
    <property type="entry name" value="Peptidase_S11"/>
</dbReference>
<evidence type="ECO:0000256" key="8">
    <source>
        <dbReference type="PIRSR" id="PIRSR618044-2"/>
    </source>
</evidence>
<feature type="binding site" evidence="8">
    <location>
        <position position="255"/>
    </location>
    <ligand>
        <name>substrate</name>
    </ligand>
</feature>
<evidence type="ECO:0000256" key="3">
    <source>
        <dbReference type="ARBA" id="ARBA00022801"/>
    </source>
</evidence>
<keyword evidence="3" id="KW-0378">Hydrolase</keyword>
<evidence type="ECO:0000256" key="2">
    <source>
        <dbReference type="ARBA" id="ARBA00022729"/>
    </source>
</evidence>
<feature type="active site" description="Proton acceptor" evidence="7">
    <location>
        <position position="94"/>
    </location>
</feature>
<dbReference type="NCBIfam" id="NF008668">
    <property type="entry name" value="PRK11669.1"/>
    <property type="match status" value="1"/>
</dbReference>
<dbReference type="PANTHER" id="PTHR21581">
    <property type="entry name" value="D-ALANYL-D-ALANINE CARBOXYPEPTIDASE"/>
    <property type="match status" value="1"/>
</dbReference>
<comment type="similarity">
    <text evidence="1 9">Belongs to the peptidase S11 family.</text>
</comment>
<dbReference type="SUPFAM" id="SSF56601">
    <property type="entry name" value="beta-lactamase/transpeptidase-like"/>
    <property type="match status" value="1"/>
</dbReference>
<dbReference type="GO" id="GO:0008360">
    <property type="term" value="P:regulation of cell shape"/>
    <property type="evidence" value="ECO:0007669"/>
    <property type="project" value="UniProtKB-KW"/>
</dbReference>
<evidence type="ECO:0000259" key="10">
    <source>
        <dbReference type="Pfam" id="PF00768"/>
    </source>
</evidence>
<dbReference type="Gene3D" id="3.40.710.10">
    <property type="entry name" value="DD-peptidase/beta-lactamase superfamily"/>
    <property type="match status" value="1"/>
</dbReference>
<name>A0A1H1X7G3_9PSED</name>
<proteinExistence type="inferred from homology"/>
<evidence type="ECO:0000313" key="11">
    <source>
        <dbReference type="EMBL" id="SDT05268.1"/>
    </source>
</evidence>
<reference evidence="12" key="1">
    <citation type="submission" date="2016-10" db="EMBL/GenBank/DDBJ databases">
        <authorList>
            <person name="Varghese N."/>
            <person name="Submissions S."/>
        </authorList>
    </citation>
    <scope>NUCLEOTIDE SEQUENCE [LARGE SCALE GENOMIC DNA]</scope>
    <source>
        <strain evidence="12">BS3782</strain>
    </source>
</reference>
<dbReference type="GO" id="GO:0071555">
    <property type="term" value="P:cell wall organization"/>
    <property type="evidence" value="ECO:0007669"/>
    <property type="project" value="UniProtKB-KW"/>
</dbReference>
<dbReference type="GO" id="GO:0009252">
    <property type="term" value="P:peptidoglycan biosynthetic process"/>
    <property type="evidence" value="ECO:0007669"/>
    <property type="project" value="UniProtKB-KW"/>
</dbReference>
<sequence length="334" mass="36733">MRRFSRNSPLQNGISTLYESASVKIRLSILSLFFAFTGTFTTPTVNAAETTAAPRDISQLKIASGSALLMDMQTNKVIYASNPDVVVPIASVSKLMTGLVVVEARQNMDEYLSVNISDTPEMKGVFSRVKLKSELPRREMLLIALMSSENRAAATLAHHYPGGYVAFIAAMNAKAKALGMTSTHFVEPTGLSPRNVSTARDLSKLLIAAHKYPLLTQLSTTKEKTVRFRKPNYSLGFRNTDHLVNKPNWDIRLTKTGFTNAAGHCLVLVTHMGDRPVALVILDAFGKYTHFADANRIRSWMETGKSANVPSVALQYKSDKNLKHRQSGVVEASK</sequence>
<evidence type="ECO:0000256" key="4">
    <source>
        <dbReference type="ARBA" id="ARBA00022960"/>
    </source>
</evidence>
<evidence type="ECO:0000256" key="5">
    <source>
        <dbReference type="ARBA" id="ARBA00022984"/>
    </source>
</evidence>
<evidence type="ECO:0000256" key="1">
    <source>
        <dbReference type="ARBA" id="ARBA00007164"/>
    </source>
</evidence>